<sequence length="243" mass="25294">MVIGKQPLLRHGLAGLAGRVLEPAHIGEAGSLGEARGVLGRGEPFGAALLDVPSRVGTEPASLLGALLRTRPSLALALFLDRDDFFLIPEFMALGVNVFLPKHGDIRELERALRAFAKGGPYVPDYGKGESTGQERGLESGPGGFDEGAVYDFEGAAGTGIPGSGALSGLTPRQHEVLHHLAAGRSNQEIAERLGIALATVKLHVNAILAALNVRNRTEAAIIAHRAGMRDNDADGLPEGAGL</sequence>
<proteinExistence type="predicted"/>
<organism evidence="5 6">
    <name type="scientific">Tepidicaulis marinus</name>
    <dbReference type="NCBI Taxonomy" id="1333998"/>
    <lineage>
        <taxon>Bacteria</taxon>
        <taxon>Pseudomonadati</taxon>
        <taxon>Pseudomonadota</taxon>
        <taxon>Alphaproteobacteria</taxon>
        <taxon>Hyphomicrobiales</taxon>
        <taxon>Parvibaculaceae</taxon>
        <taxon>Tepidicaulis</taxon>
    </lineage>
</organism>
<accession>A0A081BBN3</accession>
<keyword evidence="3" id="KW-0804">Transcription</keyword>
<dbReference type="PROSITE" id="PS50043">
    <property type="entry name" value="HTH_LUXR_2"/>
    <property type="match status" value="1"/>
</dbReference>
<dbReference type="AlphaFoldDB" id="A0A081BBN3"/>
<dbReference type="SMART" id="SM00421">
    <property type="entry name" value="HTH_LUXR"/>
    <property type="match status" value="1"/>
</dbReference>
<keyword evidence="2" id="KW-0238">DNA-binding</keyword>
<evidence type="ECO:0000259" key="4">
    <source>
        <dbReference type="PROSITE" id="PS50043"/>
    </source>
</evidence>
<dbReference type="GO" id="GO:0006355">
    <property type="term" value="P:regulation of DNA-templated transcription"/>
    <property type="evidence" value="ECO:0007669"/>
    <property type="project" value="InterPro"/>
</dbReference>
<dbReference type="GO" id="GO:0003677">
    <property type="term" value="F:DNA binding"/>
    <property type="evidence" value="ECO:0007669"/>
    <property type="project" value="UniProtKB-KW"/>
</dbReference>
<comment type="caution">
    <text evidence="5">The sequence shown here is derived from an EMBL/GenBank/DDBJ whole genome shotgun (WGS) entry which is preliminary data.</text>
</comment>
<dbReference type="PRINTS" id="PR00038">
    <property type="entry name" value="HTHLUXR"/>
</dbReference>
<evidence type="ECO:0000313" key="6">
    <source>
        <dbReference type="Proteomes" id="UP000028702"/>
    </source>
</evidence>
<dbReference type="InterPro" id="IPR016032">
    <property type="entry name" value="Sig_transdc_resp-reg_C-effctor"/>
</dbReference>
<dbReference type="Proteomes" id="UP000028702">
    <property type="component" value="Unassembled WGS sequence"/>
</dbReference>
<dbReference type="CDD" id="cd06170">
    <property type="entry name" value="LuxR_C_like"/>
    <property type="match status" value="1"/>
</dbReference>
<dbReference type="STRING" id="1333998.M2A_1950"/>
<evidence type="ECO:0000313" key="5">
    <source>
        <dbReference type="EMBL" id="GAK45451.1"/>
    </source>
</evidence>
<dbReference type="PANTHER" id="PTHR43214">
    <property type="entry name" value="TWO-COMPONENT RESPONSE REGULATOR"/>
    <property type="match status" value="1"/>
</dbReference>
<dbReference type="EMBL" id="BBIO01000009">
    <property type="protein sequence ID" value="GAK45451.1"/>
    <property type="molecule type" value="Genomic_DNA"/>
</dbReference>
<feature type="domain" description="HTH luxR-type" evidence="4">
    <location>
        <begin position="163"/>
        <end position="228"/>
    </location>
</feature>
<dbReference type="PANTHER" id="PTHR43214:SF24">
    <property type="entry name" value="TRANSCRIPTIONAL REGULATORY PROTEIN NARL-RELATED"/>
    <property type="match status" value="1"/>
</dbReference>
<keyword evidence="6" id="KW-1185">Reference proteome</keyword>
<dbReference type="Gene3D" id="3.40.50.2300">
    <property type="match status" value="1"/>
</dbReference>
<reference evidence="5 6" key="1">
    <citation type="submission" date="2014-07" db="EMBL/GenBank/DDBJ databases">
        <title>Tepidicaulis marinum gen. nov., sp. nov., a novel marine bacterium denitrifying nitrate to nitrous oxide strictly under microaerobic conditions.</title>
        <authorList>
            <person name="Takeuchi M."/>
            <person name="Yamagishi T."/>
            <person name="Kamagata Y."/>
            <person name="Oshima K."/>
            <person name="Hattori M."/>
            <person name="Katayama T."/>
            <person name="Hanada S."/>
            <person name="Tamaki H."/>
            <person name="Marumo K."/>
            <person name="Maeda H."/>
            <person name="Nedachi M."/>
            <person name="Iwasaki W."/>
            <person name="Suwa Y."/>
            <person name="Sakata S."/>
        </authorList>
    </citation>
    <scope>NUCLEOTIDE SEQUENCE [LARGE SCALE GENOMIC DNA]</scope>
    <source>
        <strain evidence="5 6">MA2</strain>
    </source>
</reference>
<gene>
    <name evidence="5" type="ORF">M2A_1950</name>
</gene>
<dbReference type="InterPro" id="IPR000792">
    <property type="entry name" value="Tscrpt_reg_LuxR_C"/>
</dbReference>
<dbReference type="InterPro" id="IPR039420">
    <property type="entry name" value="WalR-like"/>
</dbReference>
<evidence type="ECO:0000256" key="3">
    <source>
        <dbReference type="ARBA" id="ARBA00023163"/>
    </source>
</evidence>
<evidence type="ECO:0000256" key="1">
    <source>
        <dbReference type="ARBA" id="ARBA00023015"/>
    </source>
</evidence>
<dbReference type="SUPFAM" id="SSF46894">
    <property type="entry name" value="C-terminal effector domain of the bipartite response regulators"/>
    <property type="match status" value="1"/>
</dbReference>
<dbReference type="eggNOG" id="COG2197">
    <property type="taxonomic scope" value="Bacteria"/>
</dbReference>
<keyword evidence="1" id="KW-0805">Transcription regulation</keyword>
<protein>
    <submittedName>
        <fullName evidence="5">Two component LuxR family transcriptional regulator</fullName>
    </submittedName>
</protein>
<evidence type="ECO:0000256" key="2">
    <source>
        <dbReference type="ARBA" id="ARBA00023125"/>
    </source>
</evidence>
<dbReference type="Pfam" id="PF00196">
    <property type="entry name" value="GerE"/>
    <property type="match status" value="1"/>
</dbReference>
<name>A0A081BBN3_9HYPH</name>